<dbReference type="EMBL" id="CAJOBJ010032154">
    <property type="protein sequence ID" value="CAF4279378.1"/>
    <property type="molecule type" value="Genomic_DNA"/>
</dbReference>
<evidence type="ECO:0000313" key="5">
    <source>
        <dbReference type="EMBL" id="CAF3804518.1"/>
    </source>
</evidence>
<reference evidence="2" key="1">
    <citation type="submission" date="2021-02" db="EMBL/GenBank/DDBJ databases">
        <authorList>
            <person name="Nowell W R."/>
        </authorList>
    </citation>
    <scope>NUCLEOTIDE SEQUENCE</scope>
</reference>
<evidence type="ECO:0000313" key="3">
    <source>
        <dbReference type="EMBL" id="CAF1445792.1"/>
    </source>
</evidence>
<name>A0A815E1T0_9BILA</name>
<evidence type="ECO:0000313" key="2">
    <source>
        <dbReference type="EMBL" id="CAF1304126.1"/>
    </source>
</evidence>
<proteinExistence type="predicted"/>
<accession>A0A815E1T0</accession>
<dbReference type="Proteomes" id="UP000663855">
    <property type="component" value="Unassembled WGS sequence"/>
</dbReference>
<dbReference type="EMBL" id="CAJNOW010001096">
    <property type="protein sequence ID" value="CAF1304126.1"/>
    <property type="molecule type" value="Genomic_DNA"/>
</dbReference>
<evidence type="ECO:0000313" key="6">
    <source>
        <dbReference type="EMBL" id="CAF4279378.1"/>
    </source>
</evidence>
<dbReference type="Proteomes" id="UP000676336">
    <property type="component" value="Unassembled WGS sequence"/>
</dbReference>
<evidence type="ECO:0000313" key="8">
    <source>
        <dbReference type="Proteomes" id="UP000663834"/>
    </source>
</evidence>
<keyword evidence="1" id="KW-1133">Transmembrane helix</keyword>
<gene>
    <name evidence="7" type="ORF">BYL167_LOCUS32419</name>
    <name evidence="3" type="ORF">CJN711_LOCUS24297</name>
    <name evidence="6" type="ORF">GIL414_LOCUS24912</name>
    <name evidence="2" type="ORF">KQP761_LOCUS4916</name>
    <name evidence="4" type="ORF">MBJ925_LOCUS13073</name>
    <name evidence="5" type="ORF">SMN809_LOCUS1369</name>
</gene>
<feature type="transmembrane region" description="Helical" evidence="1">
    <location>
        <begin position="14"/>
        <end position="36"/>
    </location>
</feature>
<keyword evidence="1" id="KW-0812">Transmembrane</keyword>
<protein>
    <submittedName>
        <fullName evidence="2">Uncharacterized protein</fullName>
    </submittedName>
</protein>
<sequence>MGCNSSTSMKNCRFFYLIFTILLGSFVVLVIERFYLISFTNILLLENDYRRRSGCTCSRSSLTPLRSPLTSENNHIQLSLCSEYATQRGPHQRIIAISIFGPKENKMFQMNRSLELLHNLIEDLNTVYPDNFILRVYHDDTVSASNIICPMECKHPNVDFCNMTDKLYIPPKIWRFTPAGDPLVDIMMSRDLDSPLTKRERAAVDVWLTSNKLFHSLRDHPMHGVPMLGGMWGFRPSLNRSISRLILDKIYDRELIKRYTGRADQSFLSSHVWPYAKASAIAHDSFLCKREFGQKSEPFPTQRPSANETNCFIGCVRPCCSHGKMPFGHCPQECRPKDHPEWVYC</sequence>
<comment type="caution">
    <text evidence="2">The sequence shown here is derived from an EMBL/GenBank/DDBJ whole genome shotgun (WGS) entry which is preliminary data.</text>
</comment>
<evidence type="ECO:0000256" key="1">
    <source>
        <dbReference type="SAM" id="Phobius"/>
    </source>
</evidence>
<dbReference type="EMBL" id="CAJOBI010000206">
    <property type="protein sequence ID" value="CAF3804518.1"/>
    <property type="molecule type" value="Genomic_DNA"/>
</dbReference>
<dbReference type="Proteomes" id="UP000681967">
    <property type="component" value="Unassembled WGS sequence"/>
</dbReference>
<dbReference type="Proteomes" id="UP000663834">
    <property type="component" value="Unassembled WGS sequence"/>
</dbReference>
<dbReference type="OrthoDB" id="204305at2759"/>
<organism evidence="2 8">
    <name type="scientific">Rotaria magnacalcarata</name>
    <dbReference type="NCBI Taxonomy" id="392030"/>
    <lineage>
        <taxon>Eukaryota</taxon>
        <taxon>Metazoa</taxon>
        <taxon>Spiralia</taxon>
        <taxon>Gnathifera</taxon>
        <taxon>Rotifera</taxon>
        <taxon>Eurotatoria</taxon>
        <taxon>Bdelloidea</taxon>
        <taxon>Philodinida</taxon>
        <taxon>Philodinidae</taxon>
        <taxon>Rotaria</taxon>
    </lineage>
</organism>
<dbReference type="AlphaFoldDB" id="A0A815E1T0"/>
<keyword evidence="1" id="KW-0472">Membrane</keyword>
<dbReference type="Proteomes" id="UP000681720">
    <property type="component" value="Unassembled WGS sequence"/>
</dbReference>
<dbReference type="EMBL" id="CAJNOV010011369">
    <property type="protein sequence ID" value="CAF1445792.1"/>
    <property type="molecule type" value="Genomic_DNA"/>
</dbReference>
<dbReference type="EMBL" id="CAJNRE010005937">
    <property type="protein sequence ID" value="CAF2051317.1"/>
    <property type="molecule type" value="Genomic_DNA"/>
</dbReference>
<dbReference type="Proteomes" id="UP000663824">
    <property type="component" value="Unassembled WGS sequence"/>
</dbReference>
<evidence type="ECO:0000313" key="4">
    <source>
        <dbReference type="EMBL" id="CAF2051317.1"/>
    </source>
</evidence>
<evidence type="ECO:0000313" key="7">
    <source>
        <dbReference type="EMBL" id="CAF4420062.1"/>
    </source>
</evidence>
<dbReference type="EMBL" id="CAJOBH010060006">
    <property type="protein sequence ID" value="CAF4420062.1"/>
    <property type="molecule type" value="Genomic_DNA"/>
</dbReference>